<gene>
    <name evidence="1" type="ORF">KIN20_001990</name>
</gene>
<evidence type="ECO:0000313" key="2">
    <source>
        <dbReference type="Proteomes" id="UP001196413"/>
    </source>
</evidence>
<dbReference type="EMBL" id="JAHQIW010000260">
    <property type="protein sequence ID" value="KAJ1347045.1"/>
    <property type="molecule type" value="Genomic_DNA"/>
</dbReference>
<name>A0AAD5LX17_PARTN</name>
<dbReference type="Proteomes" id="UP001196413">
    <property type="component" value="Unassembled WGS sequence"/>
</dbReference>
<comment type="caution">
    <text evidence="1">The sequence shown here is derived from an EMBL/GenBank/DDBJ whole genome shotgun (WGS) entry which is preliminary data.</text>
</comment>
<keyword evidence="2" id="KW-1185">Reference proteome</keyword>
<protein>
    <submittedName>
        <fullName evidence="1">Uncharacterized protein</fullName>
    </submittedName>
</protein>
<accession>A0AAD5LX17</accession>
<sequence length="116" mass="12950">MELVETIRLSIGGKFLDTGAIVRTPATNLQMMQQVVRVSTVFRSKVDAPVLGLCPLLHRDIVDISTIIFCILSAQEQMDKCLGFLGEMPNNPYRNDSIRTSIKKANILEQQQSNSK</sequence>
<organism evidence="1 2">
    <name type="scientific">Parelaphostrongylus tenuis</name>
    <name type="common">Meningeal worm</name>
    <dbReference type="NCBI Taxonomy" id="148309"/>
    <lineage>
        <taxon>Eukaryota</taxon>
        <taxon>Metazoa</taxon>
        <taxon>Ecdysozoa</taxon>
        <taxon>Nematoda</taxon>
        <taxon>Chromadorea</taxon>
        <taxon>Rhabditida</taxon>
        <taxon>Rhabditina</taxon>
        <taxon>Rhabditomorpha</taxon>
        <taxon>Strongyloidea</taxon>
        <taxon>Metastrongylidae</taxon>
        <taxon>Parelaphostrongylus</taxon>
    </lineage>
</organism>
<dbReference type="AlphaFoldDB" id="A0AAD5LX17"/>
<reference evidence="1" key="1">
    <citation type="submission" date="2021-06" db="EMBL/GenBank/DDBJ databases">
        <title>Parelaphostrongylus tenuis whole genome reference sequence.</title>
        <authorList>
            <person name="Garwood T.J."/>
            <person name="Larsen P.A."/>
            <person name="Fountain-Jones N.M."/>
            <person name="Garbe J.R."/>
            <person name="Macchietto M.G."/>
            <person name="Kania S.A."/>
            <person name="Gerhold R.W."/>
            <person name="Richards J.E."/>
            <person name="Wolf T.M."/>
        </authorList>
    </citation>
    <scope>NUCLEOTIDE SEQUENCE</scope>
    <source>
        <strain evidence="1">MNPRO001-30</strain>
        <tissue evidence="1">Meninges</tissue>
    </source>
</reference>
<proteinExistence type="predicted"/>
<evidence type="ECO:0000313" key="1">
    <source>
        <dbReference type="EMBL" id="KAJ1347045.1"/>
    </source>
</evidence>